<dbReference type="CDD" id="cd08053">
    <property type="entry name" value="Yqbg"/>
    <property type="match status" value="1"/>
</dbReference>
<dbReference type="InterPro" id="IPR013514">
    <property type="entry name" value="DUF3199_YqbG"/>
</dbReference>
<organism evidence="2 4">
    <name type="scientific">Acutalibacter muris</name>
    <dbReference type="NCBI Taxonomy" id="1796620"/>
    <lineage>
        <taxon>Bacteria</taxon>
        <taxon>Bacillati</taxon>
        <taxon>Bacillota</taxon>
        <taxon>Clostridia</taxon>
        <taxon>Eubacteriales</taxon>
        <taxon>Acutalibacteraceae</taxon>
        <taxon>Acutalibacter</taxon>
    </lineage>
</organism>
<dbReference type="EMBL" id="CP021422">
    <property type="protein sequence ID" value="ASB41879.1"/>
    <property type="molecule type" value="Genomic_DNA"/>
</dbReference>
<dbReference type="RefSeq" id="WP_066539053.1">
    <property type="nucleotide sequence ID" value="NZ_CP021422.1"/>
</dbReference>
<reference evidence="3" key="2">
    <citation type="submission" date="2017-05" db="EMBL/GenBank/DDBJ databases">
        <title>Improved OligoMM genomes.</title>
        <authorList>
            <person name="Garzetti D."/>
        </authorList>
    </citation>
    <scope>NUCLEOTIDE SEQUENCE [LARGE SCALE GENOMIC DNA]</scope>
    <source>
        <strain evidence="3">KB18</strain>
    </source>
</reference>
<name>A0A1Z2XU20_9FIRM</name>
<dbReference type="KEGG" id="amur:ADH66_15185"/>
<sequence>MYVSYEFYTETFGTLIPEKDFPRVEAEAEAVISYLTYVNGDIFAKEDSRVKLAVCAAAEVVYNSKQSNGASGSAGVKSESNDGYSVTYVTEAQDGQTAEAALRKKIAEAVRLYLLPTGWLSRKVGCCHVCAGYDHSLQ</sequence>
<dbReference type="Proteomes" id="UP000596035">
    <property type="component" value="Chromosome"/>
</dbReference>
<keyword evidence="3" id="KW-1185">Reference proteome</keyword>
<reference evidence="2 4" key="3">
    <citation type="submission" date="2020-11" db="EMBL/GenBank/DDBJ databases">
        <title>Closed and high quality bacterial genomes of the OMM12 community.</title>
        <authorList>
            <person name="Marbouty M."/>
            <person name="Lamy-Besnier Q."/>
            <person name="Debarbieux L."/>
            <person name="Koszul R."/>
        </authorList>
    </citation>
    <scope>NUCLEOTIDE SEQUENCE [LARGE SCALE GENOMIC DNA]</scope>
    <source>
        <strain evidence="2 4">KB18</strain>
    </source>
</reference>
<evidence type="ECO:0000313" key="3">
    <source>
        <dbReference type="Proteomes" id="UP000196710"/>
    </source>
</evidence>
<evidence type="ECO:0000313" key="2">
    <source>
        <dbReference type="EMBL" id="QQR31148.1"/>
    </source>
</evidence>
<evidence type="ECO:0000313" key="1">
    <source>
        <dbReference type="EMBL" id="ASB41879.1"/>
    </source>
</evidence>
<reference evidence="1" key="1">
    <citation type="journal article" date="2017" name="Genome Announc.">
        <title>High-Quality Whole-Genome Sequences of the Oligo-Mouse-Microbiota Bacterial Community.</title>
        <authorList>
            <person name="Garzetti D."/>
            <person name="Brugiroux S."/>
            <person name="Bunk B."/>
            <person name="Pukall R."/>
            <person name="McCoy K.D."/>
            <person name="Macpherson A.J."/>
            <person name="Stecher B."/>
        </authorList>
    </citation>
    <scope>NUCLEOTIDE SEQUENCE</scope>
    <source>
        <strain evidence="1">KB18</strain>
    </source>
</reference>
<accession>A0A1Z2XU20</accession>
<dbReference type="Proteomes" id="UP000196710">
    <property type="component" value="Chromosome"/>
</dbReference>
<proteinExistence type="predicted"/>
<evidence type="ECO:0000313" key="4">
    <source>
        <dbReference type="Proteomes" id="UP000596035"/>
    </source>
</evidence>
<evidence type="ECO:0008006" key="5">
    <source>
        <dbReference type="Google" id="ProtNLM"/>
    </source>
</evidence>
<protein>
    <recommendedName>
        <fullName evidence="5">Phage gp6-like head-tail connector protein</fullName>
    </recommendedName>
</protein>
<dbReference type="AlphaFoldDB" id="A0A1Z2XU20"/>
<dbReference type="EMBL" id="CP065321">
    <property type="protein sequence ID" value="QQR31148.1"/>
    <property type="molecule type" value="Genomic_DNA"/>
</dbReference>
<gene>
    <name evidence="1" type="ORF">ADH66_15185</name>
    <name evidence="2" type="ORF">I5Q82_05565</name>
</gene>